<evidence type="ECO:0000313" key="2">
    <source>
        <dbReference type="Proteomes" id="UP000494165"/>
    </source>
</evidence>
<dbReference type="AlphaFoldDB" id="A0A8S1DTV2"/>
<dbReference type="EMBL" id="CADEPI010000343">
    <property type="protein sequence ID" value="CAB3384238.1"/>
    <property type="molecule type" value="Genomic_DNA"/>
</dbReference>
<comment type="caution">
    <text evidence="1">The sequence shown here is derived from an EMBL/GenBank/DDBJ whole genome shotgun (WGS) entry which is preliminary data.</text>
</comment>
<protein>
    <submittedName>
        <fullName evidence="1">Uncharacterized protein</fullName>
    </submittedName>
</protein>
<sequence>MDDVTKLLVAQRRLLNLSRNKSLLELSTQKIVKNVKWFLEDNHQEKLTKLPSLLRKKLLDKVTGQRFIDINEELKDLNSRIEALELLLCPQIKEIKLQGLMAVDPDTFDKVLEIITTRAPNLIALTIIAPSRRNYKRFPKTHEFPVSMMEIGKLGKLRKLVLKSSTVEYNQMKEMCRNELKNLRYLDVCLNFDSDTNFEDVEDFKESFSNLQYFLFDSFSRDVGVCPKIHGKMLWKMCFKHLPNLIAVEKFVQDKLQLDLEERGISEIPLEVSSLRHLSVIPGTVELQNAFPNITHLKIWFDDDESDMQIEPLLKFKNIKCLILEDVMSLETVNKFIRRYGHKLEKLFLTATETNDIRLKFKSLFNSCPRLETLALTNVDMVDDREPLHFFSKLKNLYWSPSSCGKSICLSNIIRAPDLRMLKFKYNSFDVDDLAKVSDLIAEKTILRKLISLSAIDFDIVELKNPMEDQSFVVSFNAFSEMIKNASAFLPCFIDIALRTEFIIKDFNLIMQPHDYDYRFIDRHFAAALRILDANIVDFLIAIKRNLFAN</sequence>
<dbReference type="SUPFAM" id="SSF52047">
    <property type="entry name" value="RNI-like"/>
    <property type="match status" value="1"/>
</dbReference>
<gene>
    <name evidence="1" type="ORF">CLODIP_2_CD03182</name>
</gene>
<keyword evidence="2" id="KW-1185">Reference proteome</keyword>
<proteinExistence type="predicted"/>
<dbReference type="Proteomes" id="UP000494165">
    <property type="component" value="Unassembled WGS sequence"/>
</dbReference>
<dbReference type="Gene3D" id="3.80.10.10">
    <property type="entry name" value="Ribonuclease Inhibitor"/>
    <property type="match status" value="1"/>
</dbReference>
<evidence type="ECO:0000313" key="1">
    <source>
        <dbReference type="EMBL" id="CAB3384238.1"/>
    </source>
</evidence>
<dbReference type="InterPro" id="IPR032675">
    <property type="entry name" value="LRR_dom_sf"/>
</dbReference>
<reference evidence="1 2" key="1">
    <citation type="submission" date="2020-04" db="EMBL/GenBank/DDBJ databases">
        <authorList>
            <person name="Alioto T."/>
            <person name="Alioto T."/>
            <person name="Gomez Garrido J."/>
        </authorList>
    </citation>
    <scope>NUCLEOTIDE SEQUENCE [LARGE SCALE GENOMIC DNA]</scope>
</reference>
<name>A0A8S1DTV2_9INSE</name>
<accession>A0A8S1DTV2</accession>
<organism evidence="1 2">
    <name type="scientific">Cloeon dipterum</name>
    <dbReference type="NCBI Taxonomy" id="197152"/>
    <lineage>
        <taxon>Eukaryota</taxon>
        <taxon>Metazoa</taxon>
        <taxon>Ecdysozoa</taxon>
        <taxon>Arthropoda</taxon>
        <taxon>Hexapoda</taxon>
        <taxon>Insecta</taxon>
        <taxon>Pterygota</taxon>
        <taxon>Palaeoptera</taxon>
        <taxon>Ephemeroptera</taxon>
        <taxon>Pisciforma</taxon>
        <taxon>Baetidae</taxon>
        <taxon>Cloeon</taxon>
    </lineage>
</organism>